<gene>
    <name evidence="2" type="ORF">ABI_13540</name>
</gene>
<dbReference type="RefSeq" id="WP_006272097.1">
    <property type="nucleotide sequence ID" value="NZ_GL883077.1"/>
</dbReference>
<dbReference type="eggNOG" id="COG1587">
    <property type="taxonomic scope" value="Bacteria"/>
</dbReference>
<reference evidence="3" key="1">
    <citation type="submission" date="2011-03" db="EMBL/GenBank/DDBJ databases">
        <title>Draft genome sequence of Brevundimonas diminuta.</title>
        <authorList>
            <person name="Brown P.J.B."/>
            <person name="Buechlein A."/>
            <person name="Hemmerich C."/>
            <person name="Brun Y.V."/>
        </authorList>
    </citation>
    <scope>NUCLEOTIDE SEQUENCE [LARGE SCALE GENOMIC DNA]</scope>
    <source>
        <strain evidence="3">C19</strain>
    </source>
</reference>
<dbReference type="HOGENOM" id="CLU_011276_10_1_5"/>
<dbReference type="AlphaFoldDB" id="F4QI48"/>
<accession>F4QI48</accession>
<sequence length="240" mass="25822">MTQPVVWITRTPDGARSTAKAIQALGGDAILAPVLKVVPLKPIIDPHSFDAVILTSRNGLAAFGAIVARRSITAWCVGEATAEAARAARYQTVISADGDVDALTKLIIETADQHTRLLYAAPREPAGDLAGDLAKAGFLVREAAVYETRPVMPVLHPADMARLTYVLVHSAKAGRAVAAMLKAHRDRFVLDQLTFVCISDSAWHGLEQALNEGEKNIDAARLIRRISPFPDEASMLKQID</sequence>
<dbReference type="CDD" id="cd06578">
    <property type="entry name" value="HemD"/>
    <property type="match status" value="1"/>
</dbReference>
<dbReference type="SUPFAM" id="SSF69618">
    <property type="entry name" value="HemD-like"/>
    <property type="match status" value="1"/>
</dbReference>
<keyword evidence="3" id="KW-1185">Reference proteome</keyword>
<dbReference type="InterPro" id="IPR003754">
    <property type="entry name" value="4pyrrol_synth_uPrphyn_synth"/>
</dbReference>
<dbReference type="InterPro" id="IPR036108">
    <property type="entry name" value="4pyrrol_syn_uPrphyn_synt_sf"/>
</dbReference>
<organism evidence="2 3">
    <name type="scientific">Asticcacaulis biprosthecium C19</name>
    <dbReference type="NCBI Taxonomy" id="715226"/>
    <lineage>
        <taxon>Bacteria</taxon>
        <taxon>Pseudomonadati</taxon>
        <taxon>Pseudomonadota</taxon>
        <taxon>Alphaproteobacteria</taxon>
        <taxon>Caulobacterales</taxon>
        <taxon>Caulobacteraceae</taxon>
        <taxon>Asticcacaulis</taxon>
    </lineage>
</organism>
<dbReference type="EMBL" id="GL883077">
    <property type="protein sequence ID" value="EGF92915.1"/>
    <property type="molecule type" value="Genomic_DNA"/>
</dbReference>
<dbReference type="GO" id="GO:0004852">
    <property type="term" value="F:uroporphyrinogen-III synthase activity"/>
    <property type="evidence" value="ECO:0007669"/>
    <property type="project" value="InterPro"/>
</dbReference>
<proteinExistence type="predicted"/>
<dbReference type="Gene3D" id="3.40.50.10090">
    <property type="match status" value="2"/>
</dbReference>
<dbReference type="STRING" id="715226.ABI_13540"/>
<feature type="domain" description="Tetrapyrrole biosynthesis uroporphyrinogen III synthase" evidence="1">
    <location>
        <begin position="18"/>
        <end position="201"/>
    </location>
</feature>
<evidence type="ECO:0000313" key="2">
    <source>
        <dbReference type="EMBL" id="EGF92915.1"/>
    </source>
</evidence>
<dbReference type="OrthoDB" id="7204250at2"/>
<dbReference type="GO" id="GO:0033014">
    <property type="term" value="P:tetrapyrrole biosynthetic process"/>
    <property type="evidence" value="ECO:0007669"/>
    <property type="project" value="InterPro"/>
</dbReference>
<protein>
    <submittedName>
        <fullName evidence="2">Uroporphyrinogen-III synthase HemD family protein</fullName>
    </submittedName>
</protein>
<name>F4QI48_9CAUL</name>
<evidence type="ECO:0000259" key="1">
    <source>
        <dbReference type="Pfam" id="PF02602"/>
    </source>
</evidence>
<dbReference type="Proteomes" id="UP000006512">
    <property type="component" value="Unassembled WGS sequence"/>
</dbReference>
<dbReference type="Pfam" id="PF02602">
    <property type="entry name" value="HEM4"/>
    <property type="match status" value="1"/>
</dbReference>
<evidence type="ECO:0000313" key="3">
    <source>
        <dbReference type="Proteomes" id="UP000006512"/>
    </source>
</evidence>